<dbReference type="PANTHER" id="PTHR47668:SF1">
    <property type="entry name" value="DIENELACTONE HYDROLASE DOMAIN-CONTAINING PROTEIN-RELATED"/>
    <property type="match status" value="1"/>
</dbReference>
<gene>
    <name evidence="2" type="ORF">RCL2_001093900</name>
</gene>
<dbReference type="OrthoDB" id="17560at2759"/>
<proteinExistence type="predicted"/>
<dbReference type="SUPFAM" id="SSF53474">
    <property type="entry name" value="alpha/beta-Hydrolases"/>
    <property type="match status" value="1"/>
</dbReference>
<dbReference type="InterPro" id="IPR002925">
    <property type="entry name" value="Dienelactn_hydro"/>
</dbReference>
<dbReference type="AlphaFoldDB" id="A0A8H3L8V2"/>
<organism evidence="2 3">
    <name type="scientific">Rhizophagus clarus</name>
    <dbReference type="NCBI Taxonomy" id="94130"/>
    <lineage>
        <taxon>Eukaryota</taxon>
        <taxon>Fungi</taxon>
        <taxon>Fungi incertae sedis</taxon>
        <taxon>Mucoromycota</taxon>
        <taxon>Glomeromycotina</taxon>
        <taxon>Glomeromycetes</taxon>
        <taxon>Glomerales</taxon>
        <taxon>Glomeraceae</taxon>
        <taxon>Rhizophagus</taxon>
    </lineage>
</organism>
<dbReference type="Gene3D" id="3.40.50.1820">
    <property type="entry name" value="alpha/beta hydrolase"/>
    <property type="match status" value="1"/>
</dbReference>
<name>A0A8H3L8V2_9GLOM</name>
<evidence type="ECO:0000259" key="1">
    <source>
        <dbReference type="Pfam" id="PF01738"/>
    </source>
</evidence>
<protein>
    <submittedName>
        <fullName evidence="2">Dienelactone hydrolase</fullName>
    </submittedName>
</protein>
<feature type="domain" description="Dienelactone hydrolase" evidence="1">
    <location>
        <begin position="31"/>
        <end position="223"/>
    </location>
</feature>
<dbReference type="Pfam" id="PF01738">
    <property type="entry name" value="DLH"/>
    <property type="match status" value="1"/>
</dbReference>
<dbReference type="Proteomes" id="UP000615446">
    <property type="component" value="Unassembled WGS sequence"/>
</dbReference>
<dbReference type="PANTHER" id="PTHR47668">
    <property type="entry name" value="DIENELACTONE HYDROLASE FAMILY PROTEIN (AFU_ORTHOLOGUE AFUA_6G01940)"/>
    <property type="match status" value="1"/>
</dbReference>
<dbReference type="GO" id="GO:0016787">
    <property type="term" value="F:hydrolase activity"/>
    <property type="evidence" value="ECO:0007669"/>
    <property type="project" value="UniProtKB-KW"/>
</dbReference>
<evidence type="ECO:0000313" key="2">
    <source>
        <dbReference type="EMBL" id="GES83787.1"/>
    </source>
</evidence>
<reference evidence="2" key="1">
    <citation type="submission" date="2019-10" db="EMBL/GenBank/DDBJ databases">
        <title>Conservation and host-specific expression of non-tandemly repeated heterogenous ribosome RNA gene in arbuscular mycorrhizal fungi.</title>
        <authorList>
            <person name="Maeda T."/>
            <person name="Kobayashi Y."/>
            <person name="Nakagawa T."/>
            <person name="Ezawa T."/>
            <person name="Yamaguchi K."/>
            <person name="Bino T."/>
            <person name="Nishimoto Y."/>
            <person name="Shigenobu S."/>
            <person name="Kawaguchi M."/>
        </authorList>
    </citation>
    <scope>NUCLEOTIDE SEQUENCE</scope>
    <source>
        <strain evidence="2">HR1</strain>
    </source>
</reference>
<dbReference type="InterPro" id="IPR029058">
    <property type="entry name" value="AB_hydrolase_fold"/>
</dbReference>
<evidence type="ECO:0000313" key="3">
    <source>
        <dbReference type="Proteomes" id="UP000615446"/>
    </source>
</evidence>
<sequence>MLIMSDITCHNIPPVKSDYESVGTFVKVAEFDVYVSVPENKSKPFKKAIIVSYDVFGFHPNVQQYCDLLAKAGFLALLPDYFRGETSQFKGSLQDLIEFLKNNYTLEKNVEDTLKVVEYFRSEYGVENFGFTGFCWGGILGSALCADKNFDACVLVHYAPGIQPPEKFEKSQCPIAFLPASTDIDSQPFVDAMKDKPFADKNFQKRFDDMKHGFAGSRGDLNDELIRKRVNEVVEISIKFFADNVGVKY</sequence>
<comment type="caution">
    <text evidence="2">The sequence shown here is derived from an EMBL/GenBank/DDBJ whole genome shotgun (WGS) entry which is preliminary data.</text>
</comment>
<dbReference type="EMBL" id="BLAL01000073">
    <property type="protein sequence ID" value="GES83787.1"/>
    <property type="molecule type" value="Genomic_DNA"/>
</dbReference>
<accession>A0A8H3L8V2</accession>
<keyword evidence="2" id="KW-0378">Hydrolase</keyword>